<sequence>MALGPLKSYSSLVRLLELSEPGRGKYLSHHVVSLLHSHVGWLVGKLPKSALDVTIASFHEHPSVFLLQVVAGKDFGCSFHVHGQPDPDSVSPWPSSRMMVRPI</sequence>
<protein>
    <submittedName>
        <fullName evidence="1">Uncharacterized protein</fullName>
    </submittedName>
</protein>
<dbReference type="Proteomes" id="UP000585474">
    <property type="component" value="Unassembled WGS sequence"/>
</dbReference>
<accession>A0A7J0ENK6</accession>
<name>A0A7J0ENK6_9ERIC</name>
<organism evidence="1 2">
    <name type="scientific">Actinidia rufa</name>
    <dbReference type="NCBI Taxonomy" id="165716"/>
    <lineage>
        <taxon>Eukaryota</taxon>
        <taxon>Viridiplantae</taxon>
        <taxon>Streptophyta</taxon>
        <taxon>Embryophyta</taxon>
        <taxon>Tracheophyta</taxon>
        <taxon>Spermatophyta</taxon>
        <taxon>Magnoliopsida</taxon>
        <taxon>eudicotyledons</taxon>
        <taxon>Gunneridae</taxon>
        <taxon>Pentapetalae</taxon>
        <taxon>asterids</taxon>
        <taxon>Ericales</taxon>
        <taxon>Actinidiaceae</taxon>
        <taxon>Actinidia</taxon>
    </lineage>
</organism>
<gene>
    <name evidence="1" type="ORF">Acr_06g0000040</name>
</gene>
<comment type="caution">
    <text evidence="1">The sequence shown here is derived from an EMBL/GenBank/DDBJ whole genome shotgun (WGS) entry which is preliminary data.</text>
</comment>
<dbReference type="EMBL" id="BJWL01000006">
    <property type="protein sequence ID" value="GFY88064.1"/>
    <property type="molecule type" value="Genomic_DNA"/>
</dbReference>
<evidence type="ECO:0000313" key="2">
    <source>
        <dbReference type="Proteomes" id="UP000585474"/>
    </source>
</evidence>
<dbReference type="AlphaFoldDB" id="A0A7J0ENK6"/>
<proteinExistence type="predicted"/>
<reference evidence="1 2" key="1">
    <citation type="submission" date="2019-07" db="EMBL/GenBank/DDBJ databases">
        <title>De Novo Assembly of kiwifruit Actinidia rufa.</title>
        <authorList>
            <person name="Sugita-Konishi S."/>
            <person name="Sato K."/>
            <person name="Mori E."/>
            <person name="Abe Y."/>
            <person name="Kisaki G."/>
            <person name="Hamano K."/>
            <person name="Suezawa K."/>
            <person name="Otani M."/>
            <person name="Fukuda T."/>
            <person name="Manabe T."/>
            <person name="Gomi K."/>
            <person name="Tabuchi M."/>
            <person name="Akimitsu K."/>
            <person name="Kataoka I."/>
        </authorList>
    </citation>
    <scope>NUCLEOTIDE SEQUENCE [LARGE SCALE GENOMIC DNA]</scope>
    <source>
        <strain evidence="2">cv. Fuchu</strain>
    </source>
</reference>
<evidence type="ECO:0000313" key="1">
    <source>
        <dbReference type="EMBL" id="GFY88064.1"/>
    </source>
</evidence>
<keyword evidence="2" id="KW-1185">Reference proteome</keyword>